<dbReference type="Proteomes" id="UP000276568">
    <property type="component" value="Unassembled WGS sequence"/>
</dbReference>
<keyword evidence="3" id="KW-0808">Transferase</keyword>
<evidence type="ECO:0000256" key="3">
    <source>
        <dbReference type="ARBA" id="ARBA00022679"/>
    </source>
</evidence>
<evidence type="ECO:0000256" key="4">
    <source>
        <dbReference type="ARBA" id="ARBA00022692"/>
    </source>
</evidence>
<evidence type="ECO:0000256" key="1">
    <source>
        <dbReference type="ARBA" id="ARBA00004141"/>
    </source>
</evidence>
<evidence type="ECO:0000313" key="18">
    <source>
        <dbReference type="EMBL" id="RNM31233.1"/>
    </source>
</evidence>
<feature type="transmembrane region" description="Helical" evidence="17">
    <location>
        <begin position="90"/>
        <end position="110"/>
    </location>
</feature>
<dbReference type="PANTHER" id="PTHR30474:SF2">
    <property type="entry name" value="PEPTIDOGLYCAN GLYCOSYLTRANSFERASE FTSW-RELATED"/>
    <property type="match status" value="1"/>
</dbReference>
<dbReference type="GO" id="GO:0009252">
    <property type="term" value="P:peptidoglycan biosynthetic process"/>
    <property type="evidence" value="ECO:0007669"/>
    <property type="project" value="UniProtKB-KW"/>
</dbReference>
<evidence type="ECO:0000256" key="12">
    <source>
        <dbReference type="ARBA" id="ARBA00041185"/>
    </source>
</evidence>
<dbReference type="GO" id="GO:0008360">
    <property type="term" value="P:regulation of cell shape"/>
    <property type="evidence" value="ECO:0007669"/>
    <property type="project" value="UniProtKB-KW"/>
</dbReference>
<comment type="function">
    <text evidence="16">Peptidoglycan polymerase that is essential for cell division.</text>
</comment>
<keyword evidence="19" id="KW-1185">Reference proteome</keyword>
<evidence type="ECO:0000256" key="7">
    <source>
        <dbReference type="ARBA" id="ARBA00022989"/>
    </source>
</evidence>
<dbReference type="GO" id="GO:0005886">
    <property type="term" value="C:plasma membrane"/>
    <property type="evidence" value="ECO:0007669"/>
    <property type="project" value="TreeGrafter"/>
</dbReference>
<comment type="catalytic activity">
    <reaction evidence="15">
        <text>[GlcNAc-(1-&gt;4)-Mur2Ac(oyl-L-Ala-gamma-D-Glu-L-Lys-D-Ala-D-Ala)](n)-di-trans,octa-cis-undecaprenyl diphosphate + beta-D-GlcNAc-(1-&gt;4)-Mur2Ac(oyl-L-Ala-gamma-D-Glu-L-Lys-D-Ala-D-Ala)-di-trans,octa-cis-undecaprenyl diphosphate = [GlcNAc-(1-&gt;4)-Mur2Ac(oyl-L-Ala-gamma-D-Glu-L-Lys-D-Ala-D-Ala)](n+1)-di-trans,octa-cis-undecaprenyl diphosphate + di-trans,octa-cis-undecaprenyl diphosphate + H(+)</text>
        <dbReference type="Rhea" id="RHEA:23708"/>
        <dbReference type="Rhea" id="RHEA-COMP:9602"/>
        <dbReference type="Rhea" id="RHEA-COMP:9603"/>
        <dbReference type="ChEBI" id="CHEBI:15378"/>
        <dbReference type="ChEBI" id="CHEBI:58405"/>
        <dbReference type="ChEBI" id="CHEBI:60033"/>
        <dbReference type="ChEBI" id="CHEBI:78435"/>
        <dbReference type="EC" id="2.4.99.28"/>
    </reaction>
</comment>
<evidence type="ECO:0000256" key="5">
    <source>
        <dbReference type="ARBA" id="ARBA00022960"/>
    </source>
</evidence>
<dbReference type="GO" id="GO:0015648">
    <property type="term" value="F:lipid-linked peptidoglycan transporter activity"/>
    <property type="evidence" value="ECO:0007669"/>
    <property type="project" value="TreeGrafter"/>
</dbReference>
<keyword evidence="8 17" id="KW-0472">Membrane</keyword>
<feature type="transmembrane region" description="Helical" evidence="17">
    <location>
        <begin position="209"/>
        <end position="230"/>
    </location>
</feature>
<comment type="caution">
    <text evidence="18">The sequence shown here is derived from an EMBL/GenBank/DDBJ whole genome shotgun (WGS) entry which is preliminary data.</text>
</comment>
<evidence type="ECO:0000256" key="14">
    <source>
        <dbReference type="ARBA" id="ARBA00044770"/>
    </source>
</evidence>
<feature type="transmembrane region" description="Helical" evidence="17">
    <location>
        <begin position="371"/>
        <end position="394"/>
    </location>
</feature>
<evidence type="ECO:0000256" key="9">
    <source>
        <dbReference type="ARBA" id="ARBA00032370"/>
    </source>
</evidence>
<evidence type="ECO:0000256" key="2">
    <source>
        <dbReference type="ARBA" id="ARBA00022676"/>
    </source>
</evidence>
<keyword evidence="7 17" id="KW-1133">Transmembrane helix</keyword>
<proteinExistence type="inferred from homology"/>
<dbReference type="PANTHER" id="PTHR30474">
    <property type="entry name" value="CELL CYCLE PROTEIN"/>
    <property type="match status" value="1"/>
</dbReference>
<dbReference type="GO" id="GO:0032153">
    <property type="term" value="C:cell division site"/>
    <property type="evidence" value="ECO:0007669"/>
    <property type="project" value="TreeGrafter"/>
</dbReference>
<evidence type="ECO:0000256" key="15">
    <source>
        <dbReference type="ARBA" id="ARBA00049902"/>
    </source>
</evidence>
<keyword evidence="5" id="KW-0133">Cell shape</keyword>
<feature type="transmembrane region" description="Helical" evidence="17">
    <location>
        <begin position="339"/>
        <end position="365"/>
    </location>
</feature>
<keyword evidence="2" id="KW-0328">Glycosyltransferase</keyword>
<evidence type="ECO:0000256" key="6">
    <source>
        <dbReference type="ARBA" id="ARBA00022984"/>
    </source>
</evidence>
<feature type="transmembrane region" description="Helical" evidence="17">
    <location>
        <begin position="27"/>
        <end position="44"/>
    </location>
</feature>
<feature type="transmembrane region" description="Helical" evidence="17">
    <location>
        <begin position="182"/>
        <end position="202"/>
    </location>
</feature>
<evidence type="ECO:0000256" key="10">
    <source>
        <dbReference type="ARBA" id="ARBA00033270"/>
    </source>
</evidence>
<gene>
    <name evidence="18" type="ORF">EDX97_01305</name>
</gene>
<dbReference type="OrthoDB" id="9812661at2"/>
<evidence type="ECO:0000256" key="8">
    <source>
        <dbReference type="ARBA" id="ARBA00023136"/>
    </source>
</evidence>
<keyword evidence="6" id="KW-0573">Peptidoglycan synthesis</keyword>
<dbReference type="EC" id="2.4.99.28" evidence="14"/>
<accession>A0A3N0I2K9</accession>
<comment type="subcellular location">
    <subcellularLocation>
        <location evidence="1">Membrane</location>
        <topology evidence="1">Multi-pass membrane protein</topology>
    </subcellularLocation>
</comment>
<evidence type="ECO:0000313" key="19">
    <source>
        <dbReference type="Proteomes" id="UP000276568"/>
    </source>
</evidence>
<evidence type="ECO:0000256" key="11">
    <source>
        <dbReference type="ARBA" id="ARBA00038053"/>
    </source>
</evidence>
<reference evidence="18 19" key="1">
    <citation type="submission" date="2018-11" db="EMBL/GenBank/DDBJ databases">
        <title>Clostridium sp. nov., a member of the family Erysipelotrichaceae isolated from pig faeces.</title>
        <authorList>
            <person name="Chang Y.-H."/>
        </authorList>
    </citation>
    <scope>NUCLEOTIDE SEQUENCE [LARGE SCALE GENOMIC DNA]</scope>
    <source>
        <strain evidence="18 19">YH-panp20</strain>
    </source>
</reference>
<feature type="transmembrane region" description="Helical" evidence="17">
    <location>
        <begin position="308"/>
        <end position="327"/>
    </location>
</feature>
<feature type="transmembrane region" description="Helical" evidence="17">
    <location>
        <begin position="56"/>
        <end position="78"/>
    </location>
</feature>
<evidence type="ECO:0000256" key="16">
    <source>
        <dbReference type="ARBA" id="ARBA00049966"/>
    </source>
</evidence>
<organism evidence="18 19">
    <name type="scientific">Absicoccus porci</name>
    <dbReference type="NCBI Taxonomy" id="2486576"/>
    <lineage>
        <taxon>Bacteria</taxon>
        <taxon>Bacillati</taxon>
        <taxon>Bacillota</taxon>
        <taxon>Erysipelotrichia</taxon>
        <taxon>Erysipelotrichales</taxon>
        <taxon>Erysipelotrichaceae</taxon>
        <taxon>Absicoccus</taxon>
    </lineage>
</organism>
<dbReference type="GO" id="GO:0008955">
    <property type="term" value="F:peptidoglycan glycosyltransferase activity"/>
    <property type="evidence" value="ECO:0007669"/>
    <property type="project" value="UniProtKB-EC"/>
</dbReference>
<evidence type="ECO:0000256" key="13">
    <source>
        <dbReference type="ARBA" id="ARBA00041418"/>
    </source>
</evidence>
<evidence type="ECO:0000256" key="17">
    <source>
        <dbReference type="SAM" id="Phobius"/>
    </source>
</evidence>
<dbReference type="GO" id="GO:0051301">
    <property type="term" value="P:cell division"/>
    <property type="evidence" value="ECO:0007669"/>
    <property type="project" value="InterPro"/>
</dbReference>
<dbReference type="AlphaFoldDB" id="A0A3N0I2K9"/>
<comment type="similarity">
    <text evidence="11">Belongs to the SEDS family. FtsW subfamily.</text>
</comment>
<dbReference type="EMBL" id="RJQC01000001">
    <property type="protein sequence ID" value="RNM31233.1"/>
    <property type="molecule type" value="Genomic_DNA"/>
</dbReference>
<dbReference type="InterPro" id="IPR001182">
    <property type="entry name" value="FtsW/RodA"/>
</dbReference>
<name>A0A3N0I2K9_9FIRM</name>
<keyword evidence="4 17" id="KW-0812">Transmembrane</keyword>
<dbReference type="Pfam" id="PF01098">
    <property type="entry name" value="FTSW_RODA_SPOVE"/>
    <property type="match status" value="1"/>
</dbReference>
<sequence>MFKYVRMIVTEGGCMDRIRKISTDRNLTRVVLALMVFGSIMIVSTDVGQTTSDTNIVWRTIAHQAMFCIISLGIMYFFSKYFSFRLFNRLQPLLSVFFLGLMLLPFLFSASGGSHAWIRLGSFSIQPAEFIKPFMVLLAANAINRTKKEKELLHSFNDLFKVPNIMIVLFAMELVLQKDLGTLSILAMTYLACVEIPTFPVLKKTQNRIIVALLVLVVLGVGLFFVTNIGTNIIAQTPFSHVATRIENAKNPYNDIYGEGYQPANSLYAIGSSNVIGKGLGESSRKYGYLTQADNDYILAVVLEETGIIGFGLIILMYVFLLGRLLYYAFRTNDLAYKVILGGTATYIFMHFFLNVGGVTALMPFTGVPLLFISSGGSSLMSVCMALGICQSCIRYIRAKEMHL</sequence>
<protein>
    <recommendedName>
        <fullName evidence="12">Probable peptidoglycan glycosyltransferase FtsW</fullName>
        <ecNumber evidence="14">2.4.99.28</ecNumber>
    </recommendedName>
    <alternativeName>
        <fullName evidence="13">Cell division protein FtsW</fullName>
    </alternativeName>
    <alternativeName>
        <fullName evidence="10">Cell wall polymerase</fullName>
    </alternativeName>
    <alternativeName>
        <fullName evidence="9">Peptidoglycan polymerase</fullName>
    </alternativeName>
</protein>